<gene>
    <name evidence="2" type="ORF">DesyoDRAFT_1599</name>
</gene>
<dbReference type="Gene3D" id="2.160.20.10">
    <property type="entry name" value="Single-stranded right-handed beta-helix, Pectin lyase-like"/>
    <property type="match status" value="1"/>
</dbReference>
<keyword evidence="3" id="KW-1185">Reference proteome</keyword>
<feature type="compositionally biased region" description="Low complexity" evidence="1">
    <location>
        <begin position="1"/>
        <end position="59"/>
    </location>
</feature>
<dbReference type="InterPro" id="IPR011050">
    <property type="entry name" value="Pectin_lyase_fold/virulence"/>
</dbReference>
<name>H5Y337_9FIRM</name>
<accession>H5Y337</accession>
<dbReference type="AlphaFoldDB" id="H5Y337"/>
<feature type="region of interest" description="Disordered" evidence="1">
    <location>
        <begin position="1"/>
        <end position="115"/>
    </location>
</feature>
<dbReference type="GO" id="GO:0005615">
    <property type="term" value="C:extracellular space"/>
    <property type="evidence" value="ECO:0007669"/>
    <property type="project" value="TreeGrafter"/>
</dbReference>
<dbReference type="HOGENOM" id="CLU_726688_0_0_9"/>
<dbReference type="InterPro" id="IPR012334">
    <property type="entry name" value="Pectin_lyas_fold"/>
</dbReference>
<keyword evidence="2" id="KW-0176">Collagen</keyword>
<dbReference type="STRING" id="768710.DesyoDRAFT_1599"/>
<reference evidence="2 3" key="1">
    <citation type="submission" date="2011-11" db="EMBL/GenBank/DDBJ databases">
        <title>The Noncontiguous Finished genome of Desulfosporosinus youngiae DSM 17734.</title>
        <authorList>
            <consortium name="US DOE Joint Genome Institute (JGI-PGF)"/>
            <person name="Lucas S."/>
            <person name="Han J."/>
            <person name="Lapidus A."/>
            <person name="Cheng J.-F."/>
            <person name="Goodwin L."/>
            <person name="Pitluck S."/>
            <person name="Peters L."/>
            <person name="Ovchinnikova G."/>
            <person name="Lu M."/>
            <person name="Land M.L."/>
            <person name="Hauser L."/>
            <person name="Pester M."/>
            <person name="Spring S."/>
            <person name="Ollivier B."/>
            <person name="Rattei T."/>
            <person name="Klenk H.-P."/>
            <person name="Wagner M."/>
            <person name="Loy A."/>
            <person name="Woyke T.J."/>
        </authorList>
    </citation>
    <scope>NUCLEOTIDE SEQUENCE [LARGE SCALE GENOMIC DNA]</scope>
    <source>
        <strain evidence="2 3">DSM 17734</strain>
    </source>
</reference>
<evidence type="ECO:0000313" key="2">
    <source>
        <dbReference type="EMBL" id="EHQ88732.1"/>
    </source>
</evidence>
<protein>
    <submittedName>
        <fullName evidence="2">Collagen triple helix repeat protein</fullName>
    </submittedName>
</protein>
<feature type="compositionally biased region" description="Low complexity" evidence="1">
    <location>
        <begin position="87"/>
        <end position="115"/>
    </location>
</feature>
<dbReference type="GO" id="GO:0030020">
    <property type="term" value="F:extracellular matrix structural constituent conferring tensile strength"/>
    <property type="evidence" value="ECO:0007669"/>
    <property type="project" value="TreeGrafter"/>
</dbReference>
<evidence type="ECO:0000256" key="1">
    <source>
        <dbReference type="SAM" id="MobiDB-lite"/>
    </source>
</evidence>
<sequence length="380" mass="36539">ETGATGATGSAGATGATGATGSAGETGATGATGSAGATGATGATGSTGEIGATGATGSAGEPGGPTGPTGATGATGPAGEFGGPTGATGTTGPTGATGTTGITGPTGATGAIGPTGATGAAGATGATGATGTTGLTGATGATGTFEPNPFAVYVQAGAVGGNGTQASPFGTIQQGVTAVSPTGTVHILGGTYPITGTISVNKAGVTLKGYPNTLIELQAAIIAFVVTGSGVTIDGLTITSDNPYAVEFIQLGGNHHKLINNYIYGPPQAGSSDTWVVNRGFLTQANNMQDLTVQNNIFYFLRQPAYLNPNTTGYIIDNVVYNTRGFVVDRAVVVLSGNSWGSPENAVDIALLVGTITGPPYDPLVDLSANNSDATISDQR</sequence>
<dbReference type="PANTHER" id="PTHR24023:SF1095">
    <property type="entry name" value="EGF-LIKE DOMAIN-CONTAINING PROTEIN"/>
    <property type="match status" value="1"/>
</dbReference>
<dbReference type="SUPFAM" id="SSF51126">
    <property type="entry name" value="Pectin lyase-like"/>
    <property type="match status" value="1"/>
</dbReference>
<dbReference type="Proteomes" id="UP000005104">
    <property type="component" value="Chromosome"/>
</dbReference>
<dbReference type="GO" id="GO:0031012">
    <property type="term" value="C:extracellular matrix"/>
    <property type="evidence" value="ECO:0007669"/>
    <property type="project" value="TreeGrafter"/>
</dbReference>
<proteinExistence type="predicted"/>
<dbReference type="EMBL" id="CM001441">
    <property type="protein sequence ID" value="EHQ88732.1"/>
    <property type="molecule type" value="Genomic_DNA"/>
</dbReference>
<evidence type="ECO:0000313" key="3">
    <source>
        <dbReference type="Proteomes" id="UP000005104"/>
    </source>
</evidence>
<feature type="compositionally biased region" description="Low complexity" evidence="1">
    <location>
        <begin position="68"/>
        <end position="78"/>
    </location>
</feature>
<organism evidence="2 3">
    <name type="scientific">Desulfosporosinus youngiae DSM 17734</name>
    <dbReference type="NCBI Taxonomy" id="768710"/>
    <lineage>
        <taxon>Bacteria</taxon>
        <taxon>Bacillati</taxon>
        <taxon>Bacillota</taxon>
        <taxon>Clostridia</taxon>
        <taxon>Eubacteriales</taxon>
        <taxon>Desulfitobacteriaceae</taxon>
        <taxon>Desulfosporosinus</taxon>
    </lineage>
</organism>
<dbReference type="Pfam" id="PF01391">
    <property type="entry name" value="Collagen"/>
    <property type="match status" value="1"/>
</dbReference>
<dbReference type="InterPro" id="IPR050149">
    <property type="entry name" value="Collagen_superfamily"/>
</dbReference>
<dbReference type="GO" id="GO:0030198">
    <property type="term" value="P:extracellular matrix organization"/>
    <property type="evidence" value="ECO:0007669"/>
    <property type="project" value="TreeGrafter"/>
</dbReference>
<dbReference type="InterPro" id="IPR008160">
    <property type="entry name" value="Collagen"/>
</dbReference>
<feature type="non-terminal residue" evidence="2">
    <location>
        <position position="1"/>
    </location>
</feature>
<dbReference type="eggNOG" id="COG3209">
    <property type="taxonomic scope" value="Bacteria"/>
</dbReference>
<dbReference type="PANTHER" id="PTHR24023">
    <property type="entry name" value="COLLAGEN ALPHA"/>
    <property type="match status" value="1"/>
</dbReference>